<protein>
    <recommendedName>
        <fullName evidence="1">PoNi C-terminal domain-containing protein</fullName>
    </recommendedName>
</protein>
<dbReference type="Pfam" id="PF08929">
    <property type="entry name" value="PoNi_C"/>
    <property type="match status" value="1"/>
</dbReference>
<evidence type="ECO:0000313" key="3">
    <source>
        <dbReference type="Proteomes" id="UP000220900"/>
    </source>
</evidence>
<sequence>MKHENKHDIYSGYWSFENGAIEKILKLDDSTLKDTSCSPYDMVHYQEK</sequence>
<reference evidence="2 3" key="1">
    <citation type="submission" date="2017-09" db="EMBL/GenBank/DDBJ databases">
        <title>Large-scale bioinformatics analysis of Bacillus genomes uncovers conserved roles of natural products in bacterial physiology.</title>
        <authorList>
            <consortium name="Agbiome Team Llc"/>
            <person name="Bleich R.M."/>
            <person name="Grubbs K.J."/>
            <person name="Santa Maria K.C."/>
            <person name="Allen S.E."/>
            <person name="Farag S."/>
            <person name="Shank E.A."/>
            <person name="Bowers A."/>
        </authorList>
    </citation>
    <scope>NUCLEOTIDE SEQUENCE [LARGE SCALE GENOMIC DNA]</scope>
    <source>
        <strain evidence="2 3">AFS002368</strain>
    </source>
</reference>
<dbReference type="Proteomes" id="UP000220900">
    <property type="component" value="Unassembled WGS sequence"/>
</dbReference>
<dbReference type="EMBL" id="NTZF01000009">
    <property type="protein sequence ID" value="PES96021.1"/>
    <property type="molecule type" value="Genomic_DNA"/>
</dbReference>
<name>A0A2B2GCM6_BACCE</name>
<dbReference type="Gene3D" id="1.10.3920.10">
    <property type="entry name" value="PA2201 C-terminal domain-like"/>
    <property type="match status" value="1"/>
</dbReference>
<comment type="caution">
    <text evidence="2">The sequence shown here is derived from an EMBL/GenBank/DDBJ whole genome shotgun (WGS) entry which is preliminary data.</text>
</comment>
<gene>
    <name evidence="2" type="ORF">CN491_12710</name>
</gene>
<dbReference type="AlphaFoldDB" id="A0A2B2GCM6"/>
<dbReference type="InterPro" id="IPR028983">
    <property type="entry name" value="PA2201-like_C"/>
</dbReference>
<dbReference type="InterPro" id="IPR015025">
    <property type="entry name" value="PoNi_C"/>
</dbReference>
<accession>A0A2B2GCM6</accession>
<dbReference type="SUPFAM" id="SSF140731">
    <property type="entry name" value="PA2201 C-terminal domain-like"/>
    <property type="match status" value="1"/>
</dbReference>
<feature type="domain" description="PoNi C-terminal" evidence="1">
    <location>
        <begin position="3"/>
        <end position="42"/>
    </location>
</feature>
<organism evidence="2 3">
    <name type="scientific">Bacillus cereus</name>
    <dbReference type="NCBI Taxonomy" id="1396"/>
    <lineage>
        <taxon>Bacteria</taxon>
        <taxon>Bacillati</taxon>
        <taxon>Bacillota</taxon>
        <taxon>Bacilli</taxon>
        <taxon>Bacillales</taxon>
        <taxon>Bacillaceae</taxon>
        <taxon>Bacillus</taxon>
        <taxon>Bacillus cereus group</taxon>
    </lineage>
</organism>
<evidence type="ECO:0000259" key="1">
    <source>
        <dbReference type="Pfam" id="PF08929"/>
    </source>
</evidence>
<evidence type="ECO:0000313" key="2">
    <source>
        <dbReference type="EMBL" id="PES96021.1"/>
    </source>
</evidence>
<proteinExistence type="predicted"/>